<proteinExistence type="predicted"/>
<evidence type="ECO:0000313" key="2">
    <source>
        <dbReference type="Proteomes" id="UP000467841"/>
    </source>
</evidence>
<reference evidence="1" key="1">
    <citation type="submission" date="2020-01" db="EMBL/GenBank/DDBJ databases">
        <authorList>
            <person name="Mishra B."/>
        </authorList>
    </citation>
    <scope>NUCLEOTIDE SEQUENCE [LARGE SCALE GENOMIC DNA]</scope>
</reference>
<keyword evidence="2" id="KW-1185">Reference proteome</keyword>
<evidence type="ECO:0000313" key="1">
    <source>
        <dbReference type="EMBL" id="CAA7034622.1"/>
    </source>
</evidence>
<dbReference type="AlphaFoldDB" id="A0A6D2J3Z4"/>
<sequence>MWWHWAIAYLAFSHRLKKAGSSGGTRGVTRMISKKMVPAQFNLSRRLPECIVLLPEKSRIVPKLRLQSNLRSNLVCTVILPLCLLQLFGHSLKFQCIVLQIDSNNLNN</sequence>
<name>A0A6D2J3Z4_9BRAS</name>
<protein>
    <submittedName>
        <fullName evidence="1">Uncharacterized protein</fullName>
    </submittedName>
</protein>
<organism evidence="1 2">
    <name type="scientific">Microthlaspi erraticum</name>
    <dbReference type="NCBI Taxonomy" id="1685480"/>
    <lineage>
        <taxon>Eukaryota</taxon>
        <taxon>Viridiplantae</taxon>
        <taxon>Streptophyta</taxon>
        <taxon>Embryophyta</taxon>
        <taxon>Tracheophyta</taxon>
        <taxon>Spermatophyta</taxon>
        <taxon>Magnoliopsida</taxon>
        <taxon>eudicotyledons</taxon>
        <taxon>Gunneridae</taxon>
        <taxon>Pentapetalae</taxon>
        <taxon>rosids</taxon>
        <taxon>malvids</taxon>
        <taxon>Brassicales</taxon>
        <taxon>Brassicaceae</taxon>
        <taxon>Coluteocarpeae</taxon>
        <taxon>Microthlaspi</taxon>
    </lineage>
</organism>
<dbReference type="EMBL" id="CACVBM020001151">
    <property type="protein sequence ID" value="CAA7034622.1"/>
    <property type="molecule type" value="Genomic_DNA"/>
</dbReference>
<dbReference type="Proteomes" id="UP000467841">
    <property type="component" value="Unassembled WGS sequence"/>
</dbReference>
<gene>
    <name evidence="1" type="ORF">MERR_LOCUS21857</name>
</gene>
<accession>A0A6D2J3Z4</accession>
<comment type="caution">
    <text evidence="1">The sequence shown here is derived from an EMBL/GenBank/DDBJ whole genome shotgun (WGS) entry which is preliminary data.</text>
</comment>